<comment type="similarity">
    <text evidence="1">Belongs to the FAH family.</text>
</comment>
<dbReference type="InterPro" id="IPR043426">
    <property type="entry name" value="MltB-like"/>
</dbReference>
<proteinExistence type="inferred from homology"/>
<dbReference type="STRING" id="1245745.A0A0A2VIP7"/>
<dbReference type="SUPFAM" id="SSF56529">
    <property type="entry name" value="FAH"/>
    <property type="match status" value="1"/>
</dbReference>
<organism evidence="5 6">
    <name type="scientific">Beauveria bassiana D1-5</name>
    <dbReference type="NCBI Taxonomy" id="1245745"/>
    <lineage>
        <taxon>Eukaryota</taxon>
        <taxon>Fungi</taxon>
        <taxon>Dikarya</taxon>
        <taxon>Ascomycota</taxon>
        <taxon>Pezizomycotina</taxon>
        <taxon>Sordariomycetes</taxon>
        <taxon>Hypocreomycetidae</taxon>
        <taxon>Hypocreales</taxon>
        <taxon>Cordycipitaceae</taxon>
        <taxon>Beauveria</taxon>
    </lineage>
</organism>
<dbReference type="NCBIfam" id="TIGR02283">
    <property type="entry name" value="MltB_2"/>
    <property type="match status" value="1"/>
</dbReference>
<protein>
    <submittedName>
        <fullName evidence="5">Uncharacterized protein ycgM</fullName>
    </submittedName>
</protein>
<dbReference type="AlphaFoldDB" id="A0A0A2VIP7"/>
<dbReference type="NCBIfam" id="NF003498">
    <property type="entry name" value="PRK05170.1-1"/>
    <property type="match status" value="1"/>
</dbReference>
<dbReference type="PANTHER" id="PTHR30163">
    <property type="entry name" value="MEMBRANE-BOUND LYTIC MUREIN TRANSGLYCOSYLASE B"/>
    <property type="match status" value="1"/>
</dbReference>
<dbReference type="Pfam" id="PF03692">
    <property type="entry name" value="CxxCxxCC"/>
    <property type="match status" value="1"/>
</dbReference>
<dbReference type="GO" id="GO:0008933">
    <property type="term" value="F:peptidoglycan lytic transglycosylase activity"/>
    <property type="evidence" value="ECO:0007669"/>
    <property type="project" value="TreeGrafter"/>
</dbReference>
<dbReference type="PANTHER" id="PTHR30163:SF8">
    <property type="entry name" value="LYTIC MUREIN TRANSGLYCOSYLASE"/>
    <property type="match status" value="1"/>
</dbReference>
<dbReference type="HAMAP" id="MF_00676">
    <property type="entry name" value="UPF0260"/>
    <property type="match status" value="1"/>
</dbReference>
<comment type="caution">
    <text evidence="5">The sequence shown here is derived from an EMBL/GenBank/DDBJ whole genome shotgun (WGS) entry which is preliminary data.</text>
</comment>
<dbReference type="NCBIfam" id="NF007967">
    <property type="entry name" value="PRK10691.1"/>
    <property type="match status" value="1"/>
</dbReference>
<dbReference type="NCBIfam" id="NF003507">
    <property type="entry name" value="PRK05170.2-5"/>
    <property type="match status" value="1"/>
</dbReference>
<dbReference type="Pfam" id="PF13406">
    <property type="entry name" value="SLT_2"/>
    <property type="match status" value="1"/>
</dbReference>
<dbReference type="InterPro" id="IPR005358">
    <property type="entry name" value="Puta_zinc/iron-chelating_dom"/>
</dbReference>
<feature type="domain" description="Transglycosylase SLT" evidence="4">
    <location>
        <begin position="49"/>
        <end position="337"/>
    </location>
</feature>
<dbReference type="Proteomes" id="UP000030106">
    <property type="component" value="Unassembled WGS sequence"/>
</dbReference>
<dbReference type="NCBIfam" id="NF003503">
    <property type="entry name" value="PRK05170.2-1"/>
    <property type="match status" value="1"/>
</dbReference>
<reference evidence="5 6" key="1">
    <citation type="submission" date="2012-10" db="EMBL/GenBank/DDBJ databases">
        <title>Genome sequencing and analysis of entomopathogenic fungi Beauveria bassiana D1-5.</title>
        <authorList>
            <person name="Li Q."/>
            <person name="Wang L."/>
            <person name="Zhang Z."/>
            <person name="Wang Q."/>
            <person name="Ren J."/>
            <person name="Wang M."/>
            <person name="Xu W."/>
            <person name="Wang J."/>
            <person name="Lu Y."/>
            <person name="Du Q."/>
            <person name="Sun Z."/>
        </authorList>
    </citation>
    <scope>NUCLEOTIDE SEQUENCE [LARGE SCALE GENOMIC DNA]</scope>
    <source>
        <strain evidence="5 6">D1-5</strain>
    </source>
</reference>
<evidence type="ECO:0000256" key="2">
    <source>
        <dbReference type="SAM" id="SignalP"/>
    </source>
</evidence>
<dbReference type="InterPro" id="IPR011234">
    <property type="entry name" value="Fumarylacetoacetase-like_C"/>
</dbReference>
<dbReference type="HOGENOM" id="CLU_410476_0_0_1"/>
<evidence type="ECO:0000256" key="1">
    <source>
        <dbReference type="ARBA" id="ARBA00010211"/>
    </source>
</evidence>
<evidence type="ECO:0000259" key="3">
    <source>
        <dbReference type="Pfam" id="PF01557"/>
    </source>
</evidence>
<dbReference type="GO" id="GO:0009253">
    <property type="term" value="P:peptidoglycan catabolic process"/>
    <property type="evidence" value="ECO:0007669"/>
    <property type="project" value="TreeGrafter"/>
</dbReference>
<dbReference type="InterPro" id="IPR011970">
    <property type="entry name" value="MltB_2"/>
</dbReference>
<keyword evidence="2" id="KW-0732">Signal</keyword>
<dbReference type="InterPro" id="IPR008228">
    <property type="entry name" value="UCP006173"/>
</dbReference>
<feature type="chain" id="PRO_5001995358" evidence="2">
    <location>
        <begin position="28"/>
        <end position="669"/>
    </location>
</feature>
<sequence length="669" mass="73965">MKNAALRYTFSALILANGAGYLSPAEAASAASVPQATTLAEQGRDPAEFPAYVEKLKQQARVQGISNATLTKAFANIHFVDRVIQSDRNQLEKKITLDDYLNRVITPAKIKQARSLAKLHQAELEKVSANTGVQSRYIVALWAMESHFGKLQGKEDVISALATLAFEGRREAFFTNELIAALKIIQRGNASAAQMKGSWAGAMGQNQFMPSSLLRYGKDGDGDGKIDIWNNTRDVFASTANYLAVEGWQRGGAWGYEVKLPAGFNTALLGTSPGQGKPVARWKKLGITLPGGTHLPASSKTAWLVKPDDGLDRSFLVYNNFRTLMHWNRSYYFAISIEMGSATPDEPVVFIKPESALCDIRQPLALPQEFGSVHHEVELAILIGSTLKQASEAHVQKAIAGYGVALDLTLRDLQAKLKKAGQPWEKAKGFDNSCPISGFIPAAQFTHDPQNTPLELKINGAIRQQGNTEDMIHKIVPLIAYMSKFFTLRAGDVILTGTPEGVGPLLSGDELEVSFAGHRTAMTPTPFWQSKTLDEMSDAEWESLCDGCGQCCLHKLMDEDTDEIYFTNVACKQLNIKTCQCKNYARRFEYEPDCIKLTRDNLPTFEWLPHTCAYRLLAEGKPLPEWHPLITGSKAAMHGERISVRHIAVKESEVRDWQDHILNKPEWAD</sequence>
<dbReference type="Gene3D" id="1.10.8.350">
    <property type="entry name" value="Bacterial muramidase"/>
    <property type="match status" value="1"/>
</dbReference>
<name>A0A0A2VIP7_BEABA</name>
<dbReference type="Gene3D" id="1.10.530.10">
    <property type="match status" value="1"/>
</dbReference>
<dbReference type="Pfam" id="PF01557">
    <property type="entry name" value="FAA_hydrolase"/>
    <property type="match status" value="1"/>
</dbReference>
<dbReference type="InterPro" id="IPR031304">
    <property type="entry name" value="SLT_2"/>
</dbReference>
<dbReference type="NCBIfam" id="NF003501">
    <property type="entry name" value="PRK05170.1-5"/>
    <property type="match status" value="1"/>
</dbReference>
<feature type="domain" description="Fumarylacetoacetase-like C-terminal" evidence="3">
    <location>
        <begin position="342"/>
        <end position="517"/>
    </location>
</feature>
<accession>A0A0A2VIP7</accession>
<dbReference type="SUPFAM" id="SSF53955">
    <property type="entry name" value="Lysozyme-like"/>
    <property type="match status" value="1"/>
</dbReference>
<dbReference type="InterPro" id="IPR036663">
    <property type="entry name" value="Fumarylacetoacetase_C_sf"/>
</dbReference>
<evidence type="ECO:0000313" key="6">
    <source>
        <dbReference type="Proteomes" id="UP000030106"/>
    </source>
</evidence>
<evidence type="ECO:0000313" key="5">
    <source>
        <dbReference type="EMBL" id="KGQ06020.1"/>
    </source>
</evidence>
<dbReference type="EMBL" id="ANFO01000887">
    <property type="protein sequence ID" value="KGQ06020.1"/>
    <property type="molecule type" value="Genomic_DNA"/>
</dbReference>
<dbReference type="Gene3D" id="3.90.850.10">
    <property type="entry name" value="Fumarylacetoacetase-like, C-terminal domain"/>
    <property type="match status" value="1"/>
</dbReference>
<evidence type="ECO:0000259" key="4">
    <source>
        <dbReference type="Pfam" id="PF13406"/>
    </source>
</evidence>
<dbReference type="FunFam" id="1.10.8.350:FF:000001">
    <property type="entry name" value="Lytic murein transglycosylase B"/>
    <property type="match status" value="1"/>
</dbReference>
<gene>
    <name evidence="5" type="ORF">BBAD15_g8718</name>
</gene>
<feature type="signal peptide" evidence="2">
    <location>
        <begin position="1"/>
        <end position="27"/>
    </location>
</feature>
<dbReference type="CDD" id="cd13399">
    <property type="entry name" value="Slt35-like"/>
    <property type="match status" value="1"/>
</dbReference>
<dbReference type="InterPro" id="IPR023346">
    <property type="entry name" value="Lysozyme-like_dom_sf"/>
</dbReference>